<dbReference type="OrthoDB" id="6630452at2"/>
<name>A0A1X1EKI1_PANCY</name>
<evidence type="ECO:0000256" key="1">
    <source>
        <dbReference type="SAM" id="Phobius"/>
    </source>
</evidence>
<sequence length="93" mass="10613">MKIYWSLRSIPELSQLPSKECGKRWNEVYTSTFRHWETWAGLALCALLSGMGVKFFGIPGVIIMGAIAGFLYSQVVIHVARKYYRKRLLGESV</sequence>
<accession>A0A1X1EKI1</accession>
<keyword evidence="1" id="KW-0812">Transmembrane</keyword>
<feature type="transmembrane region" description="Helical" evidence="1">
    <location>
        <begin position="62"/>
        <end position="80"/>
    </location>
</feature>
<keyword evidence="1" id="KW-0472">Membrane</keyword>
<dbReference type="RefSeq" id="WP_084879170.1">
    <property type="nucleotide sequence ID" value="NZ_JAGGMY010000002.1"/>
</dbReference>
<organism evidence="2 3">
    <name type="scientific">Pantoea cypripedii</name>
    <name type="common">Pectobacterium cypripedii</name>
    <name type="synonym">Erwinia cypripedii</name>
    <dbReference type="NCBI Taxonomy" id="55209"/>
    <lineage>
        <taxon>Bacteria</taxon>
        <taxon>Pseudomonadati</taxon>
        <taxon>Pseudomonadota</taxon>
        <taxon>Gammaproteobacteria</taxon>
        <taxon>Enterobacterales</taxon>
        <taxon>Erwiniaceae</taxon>
        <taxon>Pantoea</taxon>
    </lineage>
</organism>
<comment type="caution">
    <text evidence="2">The sequence shown here is derived from an EMBL/GenBank/DDBJ whole genome shotgun (WGS) entry which is preliminary data.</text>
</comment>
<gene>
    <name evidence="2" type="ORF">HA50_22780</name>
</gene>
<keyword evidence="3" id="KW-1185">Reference proteome</keyword>
<dbReference type="EMBL" id="MLJI01000002">
    <property type="protein sequence ID" value="ORM89458.1"/>
    <property type="molecule type" value="Genomic_DNA"/>
</dbReference>
<protein>
    <submittedName>
        <fullName evidence="2">Uncharacterized protein</fullName>
    </submittedName>
</protein>
<evidence type="ECO:0000313" key="3">
    <source>
        <dbReference type="Proteomes" id="UP000193749"/>
    </source>
</evidence>
<keyword evidence="1" id="KW-1133">Transmembrane helix</keyword>
<dbReference type="Proteomes" id="UP000193749">
    <property type="component" value="Unassembled WGS sequence"/>
</dbReference>
<dbReference type="AlphaFoldDB" id="A0A1X1EKI1"/>
<reference evidence="2 3" key="1">
    <citation type="journal article" date="2017" name="Antonie Van Leeuwenhoek">
        <title>Phylogenomic resolution of the bacterial genus Pantoea and its relationship with Erwinia and Tatumella.</title>
        <authorList>
            <person name="Palmer M."/>
            <person name="Steenkamp E.T."/>
            <person name="Coetzee M.P."/>
            <person name="Chan W.Y."/>
            <person name="van Zyl E."/>
            <person name="De Maayer P."/>
            <person name="Coutinho T.A."/>
            <person name="Blom J."/>
            <person name="Smits T.H."/>
            <person name="Duffy B."/>
            <person name="Venter S.N."/>
        </authorList>
    </citation>
    <scope>NUCLEOTIDE SEQUENCE [LARGE SCALE GENOMIC DNA]</scope>
    <source>
        <strain evidence="2 3">LMG 2657</strain>
    </source>
</reference>
<proteinExistence type="predicted"/>
<evidence type="ECO:0000313" key="2">
    <source>
        <dbReference type="EMBL" id="ORM89458.1"/>
    </source>
</evidence>